<name>A0A9W6XMS2_9STRA</name>
<organism evidence="2 3">
    <name type="scientific">Phytophthora fragariaefolia</name>
    <dbReference type="NCBI Taxonomy" id="1490495"/>
    <lineage>
        <taxon>Eukaryota</taxon>
        <taxon>Sar</taxon>
        <taxon>Stramenopiles</taxon>
        <taxon>Oomycota</taxon>
        <taxon>Peronosporomycetes</taxon>
        <taxon>Peronosporales</taxon>
        <taxon>Peronosporaceae</taxon>
        <taxon>Phytophthora</taxon>
    </lineage>
</organism>
<dbReference type="Proteomes" id="UP001165121">
    <property type="component" value="Unassembled WGS sequence"/>
</dbReference>
<proteinExistence type="predicted"/>
<dbReference type="AlphaFoldDB" id="A0A9W6XMS2"/>
<feature type="compositionally biased region" description="Polar residues" evidence="1">
    <location>
        <begin position="27"/>
        <end position="37"/>
    </location>
</feature>
<protein>
    <submittedName>
        <fullName evidence="2">Unnamed protein product</fullName>
    </submittedName>
</protein>
<comment type="caution">
    <text evidence="2">The sequence shown here is derived from an EMBL/GenBank/DDBJ whole genome shotgun (WGS) entry which is preliminary data.</text>
</comment>
<sequence length="135" mass="15175">MPNGSEPEELYLPSRNANKDATERLSEGQSNRQTYSGSCRKLTGFDMPRDAKKRHLQNVKNVKGLTGSVRRSAVQTWNKNKGKLNKPPAESIKLCNVTHEMTKRMKMLAKTNVHDAEPFASAMHSQTTKISEFPC</sequence>
<dbReference type="EMBL" id="BSXT01001370">
    <property type="protein sequence ID" value="GMF41743.1"/>
    <property type="molecule type" value="Genomic_DNA"/>
</dbReference>
<evidence type="ECO:0000256" key="1">
    <source>
        <dbReference type="SAM" id="MobiDB-lite"/>
    </source>
</evidence>
<gene>
    <name evidence="2" type="ORF">Pfra01_001334400</name>
</gene>
<evidence type="ECO:0000313" key="3">
    <source>
        <dbReference type="Proteomes" id="UP001165121"/>
    </source>
</evidence>
<accession>A0A9W6XMS2</accession>
<keyword evidence="3" id="KW-1185">Reference proteome</keyword>
<feature type="compositionally biased region" description="Basic and acidic residues" evidence="1">
    <location>
        <begin position="17"/>
        <end position="26"/>
    </location>
</feature>
<feature type="region of interest" description="Disordered" evidence="1">
    <location>
        <begin position="1"/>
        <end position="49"/>
    </location>
</feature>
<reference evidence="2" key="1">
    <citation type="submission" date="2023-04" db="EMBL/GenBank/DDBJ databases">
        <title>Phytophthora fragariaefolia NBRC 109709.</title>
        <authorList>
            <person name="Ichikawa N."/>
            <person name="Sato H."/>
            <person name="Tonouchi N."/>
        </authorList>
    </citation>
    <scope>NUCLEOTIDE SEQUENCE</scope>
    <source>
        <strain evidence="2">NBRC 109709</strain>
    </source>
</reference>
<evidence type="ECO:0000313" key="2">
    <source>
        <dbReference type="EMBL" id="GMF41743.1"/>
    </source>
</evidence>